<keyword evidence="2" id="KW-1185">Reference proteome</keyword>
<name>A0AC61NHH1_9BACT</name>
<proteinExistence type="predicted"/>
<evidence type="ECO:0000313" key="1">
    <source>
        <dbReference type="EMBL" id="QZE15096.1"/>
    </source>
</evidence>
<dbReference type="Proteomes" id="UP000826212">
    <property type="component" value="Chromosome"/>
</dbReference>
<gene>
    <name evidence="1" type="ORF">K4L44_04510</name>
</gene>
<dbReference type="EMBL" id="CP081303">
    <property type="protein sequence ID" value="QZE15096.1"/>
    <property type="molecule type" value="Genomic_DNA"/>
</dbReference>
<accession>A0AC61NHH1</accession>
<reference evidence="1" key="1">
    <citation type="submission" date="2021-08" db="EMBL/GenBank/DDBJ databases">
        <title>Novel anaerobic bacterium isolated from sea squirt in East Sea, Republic of Korea.</title>
        <authorList>
            <person name="Nguyen T.H."/>
            <person name="Li Z."/>
            <person name="Lee Y.-J."/>
            <person name="Ko J."/>
            <person name="Kim S.-G."/>
        </authorList>
    </citation>
    <scope>NUCLEOTIDE SEQUENCE</scope>
    <source>
        <strain evidence="1">KCTC 25031</strain>
    </source>
</reference>
<organism evidence="1 2">
    <name type="scientific">Halosquirtibacter laminarini</name>
    <dbReference type="NCBI Taxonomy" id="3374600"/>
    <lineage>
        <taxon>Bacteria</taxon>
        <taxon>Pseudomonadati</taxon>
        <taxon>Bacteroidota</taxon>
        <taxon>Bacteroidia</taxon>
        <taxon>Marinilabiliales</taxon>
        <taxon>Prolixibacteraceae</taxon>
        <taxon>Halosquirtibacter</taxon>
    </lineage>
</organism>
<sequence>MVKFLIKRPIAVIITFISFMMLGLVSSLQLPISLIPEVDIPEITVQFHVGDRTALELEQEIVKPFREQLKQLSYLEELKSSTRDGIATISLRFSYGRNINYAFNEVNDKVDLALRNMPKEVARPSILKASSSDIPVFYINTALKDPHASVQKQLEMSRYVQDVVRRRLEQLPEVAMVDITGKRVSQISIYPNQKKLQSLGIKEDDITNALHQHNQNFGTIEVKDGQYRYGVQFANGLVNTQDVKEIYFNVNGHLLQLKDIAEVVKEPKELKGLFLWNEKQAVTMAIVKQSDAQLETLTQKVDRQLKSFEENTPDIEYSIVRDQTGILKYAIHNLFQSLWWGGLLAFLVMFIFLKDGRSPWLIGVSVPISLVISLFLFYLLGISINIISLSGLILGVGMMIDNSIIVIDNITQKTASGDTLFDSCVNGTNEVIRPLISSVLTTCAVFIPLVFLSGISGALFYDQAMAVSIGLASSLIVSIILIPTLYHLIWLRKGNQKKGDDVTQRSFGVFSSTDLYEKGWHWVFAHRKGIFTSFFGLILIALLLAKQMHKERFPVLQKSTMVLHIDWNERIHVRENEKRVRALLSRFANTTLRSHNFVGTQQFYRNNSESLTENECMLYWELRSGIKRDDIEKQVGELIQERYPLAHLDISTPKSSFQQLFEADKAPLVMNIQANKPLKYMQVDSLNDLVSQFNIAFPYAKISPFASQSYVSLHVLPKKLARYHVSQQNIYYILRQRLKSVQVEALRDGTTLLPIMLCDRATSISQILGETTVVNSKNKQIPLRALVAIVHKNQFKTIEADRTGVIFPFKFTSIGTGEVKEIQHDAKHFIEKYGYGQANFGGEIFNTEASLKELLVVLSVALSLLYFILAAQFESLVQPIIVLLEVPMDIAGALFLLWIFGGAINLMSMIGIVVMCGIIINDSILKIDTINQLRIQGYEIKHAIEEGGRRRLKPILMTSITTILALIPFLFGEDLGSILQRPLALVIIGGMTLGTFVSLYFVPLCYFYFCKDQNKL</sequence>
<protein>
    <submittedName>
        <fullName evidence="1">Efflux RND transporter permease subunit</fullName>
    </submittedName>
</protein>
<evidence type="ECO:0000313" key="2">
    <source>
        <dbReference type="Proteomes" id="UP000826212"/>
    </source>
</evidence>